<dbReference type="CDD" id="cd11660">
    <property type="entry name" value="SANT_TRF"/>
    <property type="match status" value="1"/>
</dbReference>
<feature type="compositionally biased region" description="Low complexity" evidence="4">
    <location>
        <begin position="332"/>
        <end position="347"/>
    </location>
</feature>
<sequence length="1067" mass="114326">MRRRADSHPQLLRWQSSPTNLSTDVYASPPALLRFDAGTQGQPQYQPEPIYEEYGHAEQSQAGTGRRIARPATAAQLQTQAMSLQVGVRGGSMRGGLMHEGHGHHHGFREHPPHSTGMDAAASGVGVGGGLSMSNPLPNVLGLSALSSLNSLNAMALGAVDHRLGGGVEPMDGRGAARGESFLERLSRVSSPSLSGSSSSSNSPNPPAAANIPNARAANSNTTTGTGSLNINGNLLASASINACSAPPATPTNRLAHSHSCSHPSLPHAHVPHQSTPSTSAQSAAHGQGQTQSQALAPAPNQGAAQPGAHALASQERRHSSLLHRNIYPTTPSSSFSPSLSSQNAPSAMRKKRPLEDAEYGPGPDSQRLKLDPSSLHHNPVLQPTNPQRQRPLPLSTSPISASPLTHHVRYESGPTYASAAPSAYPYGDPSHDLKFPSASDFHVESRYHGQSSGSAHHANGPHGAAPPAHPAQHPTPQPQQPYFQVPQTPDSTTLDAQARMAHGIAYSSNAHLYSALPNVNVDVNAATFGGYLPQSAGTDLSVSDVYSQPLVDASAVSEDSQSSWDYYSLDASIHLKLQSLPILDNLATQILGTFANSTFPEVISLISEPESGRGQAYTTLCALFDQNRKLYTRDQPFLDARALHLDQQPDADKTIRKANFASFILSIFGRHDIPFSQLNESFLEIVVPPGQYLRRWQSTLLLELKTQGYIATALSHGALAPERDEETLEEYFPRTMQGIILSRRNRSGIAASASNTTTSKRLAPTEEDLIRRLNQRRQKVLEVQDGVDGINMLSHNHDWTAFLKLAARTVAKFLAFSDATDWSQRPKTPDLDDDSDVVDEDSPSAPNHVTRATLAAHAAIHGQRHPSEGVASSSLYPSHLYRNYADLPSSSASGGSLPSTLNSSSFPPTFSHAHALGLPSDTTPSQPPAMPTSLLYTRARSQTTTKAPPRSSRPGLPSQRRPWALEEEHALMDGLDRVKGPHWSQILALYGAGGSISEVLKERNQVQLKDKARNLKLFFLKSGIEVPVYLQGVTGELLVGNLGGGSPSWRPWDGQCEICGPLFLSF</sequence>
<dbReference type="GeneID" id="54414250"/>
<keyword evidence="1" id="KW-0238">DNA-binding</keyword>
<dbReference type="OrthoDB" id="3366990at2759"/>
<organism evidence="6">
    <name type="scientific">Eremomyces bilateralis CBS 781.70</name>
    <dbReference type="NCBI Taxonomy" id="1392243"/>
    <lineage>
        <taxon>Eukaryota</taxon>
        <taxon>Fungi</taxon>
        <taxon>Dikarya</taxon>
        <taxon>Ascomycota</taxon>
        <taxon>Pezizomycotina</taxon>
        <taxon>Dothideomycetes</taxon>
        <taxon>Dothideomycetes incertae sedis</taxon>
        <taxon>Eremomycetales</taxon>
        <taxon>Eremomycetaceae</taxon>
        <taxon>Eremomyces</taxon>
    </lineage>
</organism>
<dbReference type="GO" id="GO:0042803">
    <property type="term" value="F:protein homodimerization activity"/>
    <property type="evidence" value="ECO:0007669"/>
    <property type="project" value="InterPro"/>
</dbReference>
<feature type="compositionally biased region" description="Low complexity" evidence="4">
    <location>
        <begin position="190"/>
        <end position="225"/>
    </location>
</feature>
<accession>A0A6G1GH78</accession>
<feature type="compositionally biased region" description="Pro residues" evidence="4">
    <location>
        <begin position="468"/>
        <end position="480"/>
    </location>
</feature>
<dbReference type="FunFam" id="1.10.10.60:FF:000137">
    <property type="entry name" value="MYB DNA binding protein"/>
    <property type="match status" value="1"/>
</dbReference>
<evidence type="ECO:0000259" key="5">
    <source>
        <dbReference type="Pfam" id="PF08558"/>
    </source>
</evidence>
<feature type="domain" description="Telomere repeat-binding factor dimerisation" evidence="5">
    <location>
        <begin position="578"/>
        <end position="806"/>
    </location>
</feature>
<keyword evidence="2" id="KW-0539">Nucleus</keyword>
<dbReference type="Pfam" id="PF08558">
    <property type="entry name" value="TRF"/>
    <property type="match status" value="1"/>
</dbReference>
<feature type="compositionally biased region" description="Low complexity" evidence="4">
    <location>
        <begin position="294"/>
        <end position="311"/>
    </location>
</feature>
<dbReference type="RefSeq" id="XP_033538851.1">
    <property type="nucleotide sequence ID" value="XM_033673680.1"/>
</dbReference>
<reference evidence="6 8" key="1">
    <citation type="submission" date="2020-01" db="EMBL/GenBank/DDBJ databases">
        <authorList>
            <consortium name="DOE Joint Genome Institute"/>
            <person name="Haridas S."/>
            <person name="Albert R."/>
            <person name="Binder M."/>
            <person name="Bloem J."/>
            <person name="Labutti K."/>
            <person name="Salamov A."/>
            <person name="Andreopoulos B."/>
            <person name="Baker S.E."/>
            <person name="Barry K."/>
            <person name="Bills G."/>
            <person name="Bluhm B.H."/>
            <person name="Cannon C."/>
            <person name="Castanera R."/>
            <person name="Culley D.E."/>
            <person name="Daum C."/>
            <person name="Ezra D."/>
            <person name="Gonzalez J.B."/>
            <person name="Henrissat B."/>
            <person name="Kuo A."/>
            <person name="Liang C."/>
            <person name="Lipzen A."/>
            <person name="Lutzoni F."/>
            <person name="Magnuson J."/>
            <person name="Mondo S."/>
            <person name="Nolan M."/>
            <person name="Ohm R."/>
            <person name="Pangilinan J."/>
            <person name="Park H.-J."/>
            <person name="Ramirez L."/>
            <person name="Alfaro M."/>
            <person name="Sun H."/>
            <person name="Tritt A."/>
            <person name="Yoshinaga Y."/>
            <person name="Zwiers L.-H."/>
            <person name="Turgeon B.G."/>
            <person name="Goodwin S.B."/>
            <person name="Spatafora J.W."/>
            <person name="Crous P.W."/>
            <person name="Grigoriev I.V."/>
        </authorList>
    </citation>
    <scope>NUCLEOTIDE SEQUENCE</scope>
    <source>
        <strain evidence="6 8">CBS 781.70</strain>
    </source>
</reference>
<feature type="compositionally biased region" description="Acidic residues" evidence="4">
    <location>
        <begin position="832"/>
        <end position="843"/>
    </location>
</feature>
<feature type="region of interest" description="Disordered" evidence="4">
    <location>
        <begin position="825"/>
        <end position="847"/>
    </location>
</feature>
<evidence type="ECO:0000256" key="2">
    <source>
        <dbReference type="ARBA" id="ARBA00023242"/>
    </source>
</evidence>
<dbReference type="AlphaFoldDB" id="A0A6G1GH78"/>
<evidence type="ECO:0000313" key="6">
    <source>
        <dbReference type="EMBL" id="KAF1817220.1"/>
    </source>
</evidence>
<reference evidence="8" key="3">
    <citation type="submission" date="2025-04" db="UniProtKB">
        <authorList>
            <consortium name="RefSeq"/>
        </authorList>
    </citation>
    <scope>IDENTIFICATION</scope>
    <source>
        <strain evidence="8">CBS 781.70</strain>
    </source>
</reference>
<dbReference type="PANTHER" id="PTHR47807:SF1">
    <property type="entry name" value="PROTEIN TBF1"/>
    <property type="match status" value="1"/>
</dbReference>
<evidence type="ECO:0000313" key="8">
    <source>
        <dbReference type="RefSeq" id="XP_033538851.1"/>
    </source>
</evidence>
<dbReference type="SUPFAM" id="SSF46689">
    <property type="entry name" value="Homeodomain-like"/>
    <property type="match status" value="1"/>
</dbReference>
<feature type="compositionally biased region" description="Low complexity" evidence="4">
    <location>
        <begin position="456"/>
        <end position="467"/>
    </location>
</feature>
<keyword evidence="3" id="KW-0131">Cell cycle</keyword>
<keyword evidence="7" id="KW-1185">Reference proteome</keyword>
<feature type="region of interest" description="Disordered" evidence="4">
    <location>
        <begin position="186"/>
        <end position="225"/>
    </location>
</feature>
<reference evidence="8" key="2">
    <citation type="submission" date="2020-04" db="EMBL/GenBank/DDBJ databases">
        <authorList>
            <consortium name="NCBI Genome Project"/>
        </authorList>
    </citation>
    <scope>NUCLEOTIDE SEQUENCE</scope>
    <source>
        <strain evidence="8">CBS 781.70</strain>
    </source>
</reference>
<evidence type="ECO:0000256" key="3">
    <source>
        <dbReference type="ARBA" id="ARBA00023306"/>
    </source>
</evidence>
<dbReference type="InterPro" id="IPR052833">
    <property type="entry name" value="Telomeric_DNA-bd_trans-reg"/>
</dbReference>
<evidence type="ECO:0000313" key="7">
    <source>
        <dbReference type="Proteomes" id="UP000504638"/>
    </source>
</evidence>
<dbReference type="GO" id="GO:0003691">
    <property type="term" value="F:double-stranded telomeric DNA binding"/>
    <property type="evidence" value="ECO:0007669"/>
    <property type="project" value="TreeGrafter"/>
</dbReference>
<feature type="region of interest" description="Disordered" evidence="4">
    <location>
        <begin position="246"/>
        <end position="404"/>
    </location>
</feature>
<name>A0A6G1GH78_9PEZI</name>
<evidence type="ECO:0000256" key="4">
    <source>
        <dbReference type="SAM" id="MobiDB-lite"/>
    </source>
</evidence>
<feature type="compositionally biased region" description="Low complexity" evidence="4">
    <location>
        <begin position="481"/>
        <end position="490"/>
    </location>
</feature>
<dbReference type="GO" id="GO:0010833">
    <property type="term" value="P:telomere maintenance via telomere lengthening"/>
    <property type="evidence" value="ECO:0007669"/>
    <property type="project" value="TreeGrafter"/>
</dbReference>
<gene>
    <name evidence="6 8" type="ORF">P152DRAFT_11852</name>
</gene>
<protein>
    <recommendedName>
        <fullName evidence="5">Telomere repeat-binding factor dimerisation domain-containing protein</fullName>
    </recommendedName>
</protein>
<feature type="compositionally biased region" description="Polar residues" evidence="4">
    <location>
        <begin position="382"/>
        <end position="404"/>
    </location>
</feature>
<dbReference type="EMBL" id="ML975149">
    <property type="protein sequence ID" value="KAF1817220.1"/>
    <property type="molecule type" value="Genomic_DNA"/>
</dbReference>
<feature type="region of interest" description="Disordered" evidence="4">
    <location>
        <begin position="913"/>
        <end position="962"/>
    </location>
</feature>
<dbReference type="InterPro" id="IPR009057">
    <property type="entry name" value="Homeodomain-like_sf"/>
</dbReference>
<dbReference type="InterPro" id="IPR013867">
    <property type="entry name" value="Telomere_rpt-bd_fac_dimer_dom"/>
</dbReference>
<evidence type="ECO:0000256" key="1">
    <source>
        <dbReference type="ARBA" id="ARBA00023125"/>
    </source>
</evidence>
<proteinExistence type="predicted"/>
<dbReference type="PANTHER" id="PTHR47807">
    <property type="entry name" value="PROTEIN TBF1"/>
    <property type="match status" value="1"/>
</dbReference>
<feature type="region of interest" description="Disordered" evidence="4">
    <location>
        <begin position="445"/>
        <end position="491"/>
    </location>
</feature>
<dbReference type="Gene3D" id="1.10.10.60">
    <property type="entry name" value="Homeodomain-like"/>
    <property type="match status" value="1"/>
</dbReference>
<feature type="compositionally biased region" description="Low complexity" evidence="4">
    <location>
        <begin position="258"/>
        <end position="286"/>
    </location>
</feature>
<dbReference type="Proteomes" id="UP000504638">
    <property type="component" value="Unplaced"/>
</dbReference>